<evidence type="ECO:0000256" key="1">
    <source>
        <dbReference type="ARBA" id="ARBA00004370"/>
    </source>
</evidence>
<evidence type="ECO:0000256" key="5">
    <source>
        <dbReference type="ARBA" id="ARBA00023136"/>
    </source>
</evidence>
<keyword evidence="8" id="KW-1185">Reference proteome</keyword>
<evidence type="ECO:0000256" key="4">
    <source>
        <dbReference type="ARBA" id="ARBA00022837"/>
    </source>
</evidence>
<dbReference type="Gene3D" id="1.10.238.10">
    <property type="entry name" value="EF-hand"/>
    <property type="match status" value="1"/>
</dbReference>
<dbReference type="InterPro" id="IPR011992">
    <property type="entry name" value="EF-hand-dom_pair"/>
</dbReference>
<proteinExistence type="predicted"/>
<dbReference type="InterPro" id="IPR002048">
    <property type="entry name" value="EF_hand_dom"/>
</dbReference>
<evidence type="ECO:0000256" key="3">
    <source>
        <dbReference type="ARBA" id="ARBA00022737"/>
    </source>
</evidence>
<dbReference type="GO" id="GO:0060170">
    <property type="term" value="C:ciliary membrane"/>
    <property type="evidence" value="ECO:0007669"/>
    <property type="project" value="TreeGrafter"/>
</dbReference>
<keyword evidence="4" id="KW-0106">Calcium</keyword>
<dbReference type="AlphaFoldDB" id="A0A1R1Y6V1"/>
<dbReference type="PANTHER" id="PTHR46819:SF1">
    <property type="entry name" value="EF-HAND CALCIUM-BINDING DOMAIN-CONTAINING PROTEIN 7"/>
    <property type="match status" value="1"/>
</dbReference>
<evidence type="ECO:0000313" key="7">
    <source>
        <dbReference type="EMBL" id="OMJ22525.1"/>
    </source>
</evidence>
<dbReference type="GO" id="GO:0098797">
    <property type="term" value="C:plasma membrane protein complex"/>
    <property type="evidence" value="ECO:0007669"/>
    <property type="project" value="TreeGrafter"/>
</dbReference>
<comment type="caution">
    <text evidence="7">The sequence shown here is derived from an EMBL/GenBank/DDBJ whole genome shotgun (WGS) entry which is preliminary data.</text>
</comment>
<accession>A0A1R1Y6V1</accession>
<dbReference type="PROSITE" id="PS50222">
    <property type="entry name" value="EF_HAND_2"/>
    <property type="match status" value="1"/>
</dbReference>
<protein>
    <submittedName>
        <fullName evidence="7">Mitochondrial Rho GTPase</fullName>
    </submittedName>
</protein>
<feature type="domain" description="EF-hand" evidence="6">
    <location>
        <begin position="43"/>
        <end position="78"/>
    </location>
</feature>
<dbReference type="GO" id="GO:1903569">
    <property type="term" value="P:positive regulation of protein localization to ciliary membrane"/>
    <property type="evidence" value="ECO:0007669"/>
    <property type="project" value="TreeGrafter"/>
</dbReference>
<keyword evidence="5" id="KW-0472">Membrane</keyword>
<keyword evidence="3" id="KW-0677">Repeat</keyword>
<dbReference type="OrthoDB" id="26525at2759"/>
<dbReference type="PANTHER" id="PTHR46819">
    <property type="entry name" value="EF-HAND CALCIUM-BINDING DOMAIN-CONTAINING PROTEIN 7"/>
    <property type="match status" value="1"/>
</dbReference>
<reference evidence="8" key="1">
    <citation type="submission" date="2017-01" db="EMBL/GenBank/DDBJ databases">
        <authorList>
            <person name="Wang Y."/>
            <person name="White M."/>
            <person name="Kvist S."/>
            <person name="Moncalvo J.-M."/>
        </authorList>
    </citation>
    <scope>NUCLEOTIDE SEQUENCE [LARGE SCALE GENOMIC DNA]</scope>
    <source>
        <strain evidence="8">ID-206-W2</strain>
    </source>
</reference>
<dbReference type="PROSITE" id="PS00018">
    <property type="entry name" value="EF_HAND_1"/>
    <property type="match status" value="1"/>
</dbReference>
<dbReference type="Proteomes" id="UP000187429">
    <property type="component" value="Unassembled WGS sequence"/>
</dbReference>
<dbReference type="EMBL" id="LSSM01002238">
    <property type="protein sequence ID" value="OMJ22525.1"/>
    <property type="molecule type" value="Genomic_DNA"/>
</dbReference>
<evidence type="ECO:0000256" key="2">
    <source>
        <dbReference type="ARBA" id="ARBA00022723"/>
    </source>
</evidence>
<dbReference type="InterPro" id="IPR018247">
    <property type="entry name" value="EF_Hand_1_Ca_BS"/>
</dbReference>
<dbReference type="GO" id="GO:0005509">
    <property type="term" value="F:calcium ion binding"/>
    <property type="evidence" value="ECO:0007669"/>
    <property type="project" value="InterPro"/>
</dbReference>
<evidence type="ECO:0000313" key="8">
    <source>
        <dbReference type="Proteomes" id="UP000187429"/>
    </source>
</evidence>
<sequence length="141" mass="15648">MPSSDPPTNFPSSPIPEITDSIEGLDITGYATLVTDDFDITEALEAALNEIFSRYDKDNDGLLNDSELDNFATFTNGQPFTPEEKADISENLDCSETTGYLSLSGFIQMYALQTCAGDEQETWKDLLKHGYNSNLQLPQKY</sequence>
<dbReference type="InterPro" id="IPR052266">
    <property type="entry name" value="Miro-EF-hand_domain"/>
</dbReference>
<dbReference type="SUPFAM" id="SSF47473">
    <property type="entry name" value="EF-hand"/>
    <property type="match status" value="1"/>
</dbReference>
<dbReference type="Pfam" id="PF13499">
    <property type="entry name" value="EF-hand_7"/>
    <property type="match status" value="1"/>
</dbReference>
<comment type="subcellular location">
    <subcellularLocation>
        <location evidence="1">Membrane</location>
    </subcellularLocation>
</comment>
<name>A0A1R1Y6V1_9FUNG</name>
<evidence type="ECO:0000259" key="6">
    <source>
        <dbReference type="PROSITE" id="PS50222"/>
    </source>
</evidence>
<gene>
    <name evidence="7" type="ORF">AYI69_g5359</name>
</gene>
<organism evidence="7 8">
    <name type="scientific">Smittium culicis</name>
    <dbReference type="NCBI Taxonomy" id="133412"/>
    <lineage>
        <taxon>Eukaryota</taxon>
        <taxon>Fungi</taxon>
        <taxon>Fungi incertae sedis</taxon>
        <taxon>Zoopagomycota</taxon>
        <taxon>Kickxellomycotina</taxon>
        <taxon>Harpellomycetes</taxon>
        <taxon>Harpellales</taxon>
        <taxon>Legeriomycetaceae</taxon>
        <taxon>Smittium</taxon>
    </lineage>
</organism>
<keyword evidence="2" id="KW-0479">Metal-binding</keyword>